<dbReference type="InterPro" id="IPR036097">
    <property type="entry name" value="HisK_dim/P_sf"/>
</dbReference>
<dbReference type="InterPro" id="IPR005467">
    <property type="entry name" value="His_kinase_dom"/>
</dbReference>
<evidence type="ECO:0000313" key="11">
    <source>
        <dbReference type="EMBL" id="MBA8816841.1"/>
    </source>
</evidence>
<dbReference type="GO" id="GO:0030295">
    <property type="term" value="F:protein kinase activator activity"/>
    <property type="evidence" value="ECO:0007669"/>
    <property type="project" value="TreeGrafter"/>
</dbReference>
<gene>
    <name evidence="11" type="ORF">FHX48_001934</name>
</gene>
<dbReference type="GO" id="GO:0005886">
    <property type="term" value="C:plasma membrane"/>
    <property type="evidence" value="ECO:0007669"/>
    <property type="project" value="UniProtKB-SubCell"/>
</dbReference>
<evidence type="ECO:0000313" key="12">
    <source>
        <dbReference type="Proteomes" id="UP000526083"/>
    </source>
</evidence>
<reference evidence="11 12" key="1">
    <citation type="submission" date="2020-07" db="EMBL/GenBank/DDBJ databases">
        <title>Sequencing the genomes of 1000 actinobacteria strains.</title>
        <authorList>
            <person name="Klenk H.-P."/>
        </authorList>
    </citation>
    <scope>NUCLEOTIDE SEQUENCE [LARGE SCALE GENOMIC DNA]</scope>
    <source>
        <strain evidence="11 12">DSM 27576</strain>
    </source>
</reference>
<dbReference type="PRINTS" id="PR00344">
    <property type="entry name" value="BCTRLSENSOR"/>
</dbReference>
<dbReference type="SMART" id="SM00388">
    <property type="entry name" value="HisKA"/>
    <property type="match status" value="1"/>
</dbReference>
<dbReference type="RefSeq" id="WP_167046254.1">
    <property type="nucleotide sequence ID" value="NZ_JAAOZB010000001.1"/>
</dbReference>
<dbReference type="GO" id="GO:0007234">
    <property type="term" value="P:osmosensory signaling via phosphorelay pathway"/>
    <property type="evidence" value="ECO:0007669"/>
    <property type="project" value="TreeGrafter"/>
</dbReference>
<evidence type="ECO:0000256" key="2">
    <source>
        <dbReference type="ARBA" id="ARBA00004236"/>
    </source>
</evidence>
<keyword evidence="9" id="KW-1133">Transmembrane helix</keyword>
<organism evidence="11 12">
    <name type="scientific">Microbacterium halimionae</name>
    <dbReference type="NCBI Taxonomy" id="1526413"/>
    <lineage>
        <taxon>Bacteria</taxon>
        <taxon>Bacillati</taxon>
        <taxon>Actinomycetota</taxon>
        <taxon>Actinomycetes</taxon>
        <taxon>Micrococcales</taxon>
        <taxon>Microbacteriaceae</taxon>
        <taxon>Microbacterium</taxon>
    </lineage>
</organism>
<dbReference type="CDD" id="cd00082">
    <property type="entry name" value="HisKA"/>
    <property type="match status" value="1"/>
</dbReference>
<dbReference type="SUPFAM" id="SSF55785">
    <property type="entry name" value="PYP-like sensor domain (PAS domain)"/>
    <property type="match status" value="1"/>
</dbReference>
<dbReference type="InterPro" id="IPR036890">
    <property type="entry name" value="HATPase_C_sf"/>
</dbReference>
<dbReference type="InterPro" id="IPR003594">
    <property type="entry name" value="HATPase_dom"/>
</dbReference>
<dbReference type="InterPro" id="IPR050351">
    <property type="entry name" value="BphY/WalK/GraS-like"/>
</dbReference>
<keyword evidence="5" id="KW-0808">Transferase</keyword>
<dbReference type="PANTHER" id="PTHR42878:SF13">
    <property type="entry name" value="HISTIDINE KINASE"/>
    <property type="match status" value="1"/>
</dbReference>
<dbReference type="Gene3D" id="3.30.565.10">
    <property type="entry name" value="Histidine kinase-like ATPase, C-terminal domain"/>
    <property type="match status" value="1"/>
</dbReference>
<dbReference type="Proteomes" id="UP000526083">
    <property type="component" value="Unassembled WGS sequence"/>
</dbReference>
<comment type="caution">
    <text evidence="11">The sequence shown here is derived from an EMBL/GenBank/DDBJ whole genome shotgun (WGS) entry which is preliminary data.</text>
</comment>
<feature type="transmembrane region" description="Helical" evidence="9">
    <location>
        <begin position="45"/>
        <end position="65"/>
    </location>
</feature>
<keyword evidence="7" id="KW-0902">Two-component regulatory system</keyword>
<evidence type="ECO:0000256" key="8">
    <source>
        <dbReference type="ARBA" id="ARBA00039401"/>
    </source>
</evidence>
<dbReference type="Pfam" id="PF02518">
    <property type="entry name" value="HATPase_c"/>
    <property type="match status" value="1"/>
</dbReference>
<evidence type="ECO:0000256" key="7">
    <source>
        <dbReference type="ARBA" id="ARBA00023012"/>
    </source>
</evidence>
<evidence type="ECO:0000256" key="1">
    <source>
        <dbReference type="ARBA" id="ARBA00000085"/>
    </source>
</evidence>
<evidence type="ECO:0000256" key="6">
    <source>
        <dbReference type="ARBA" id="ARBA00022777"/>
    </source>
</evidence>
<name>A0A7W3JQ06_9MICO</name>
<dbReference type="EC" id="2.7.13.3" evidence="3"/>
<proteinExistence type="predicted"/>
<accession>A0A7W3JQ06</accession>
<dbReference type="InterPro" id="IPR035965">
    <property type="entry name" value="PAS-like_dom_sf"/>
</dbReference>
<dbReference type="Gene3D" id="1.10.287.130">
    <property type="match status" value="1"/>
</dbReference>
<dbReference type="PROSITE" id="PS50109">
    <property type="entry name" value="HIS_KIN"/>
    <property type="match status" value="1"/>
</dbReference>
<dbReference type="GO" id="GO:0000155">
    <property type="term" value="F:phosphorelay sensor kinase activity"/>
    <property type="evidence" value="ECO:0007669"/>
    <property type="project" value="InterPro"/>
</dbReference>
<keyword evidence="6 11" id="KW-0418">Kinase</keyword>
<dbReference type="InterPro" id="IPR004358">
    <property type="entry name" value="Sig_transdc_His_kin-like_C"/>
</dbReference>
<sequence>MPMFELELTPQGRRRVFLRGQFPFFIGAVFVAVVIAVAYPEAYESWLVIVAYVLIVSSTLVAYFVPWERFNPMWMMPLPIIDLIAVGLLRAELYQVLAAAAILAIFPILWLAYGFFKYAVWTAALGAAFITSFTYIYNQTLPATPLEWANVITLPVLIVVMARVVQVAARQLRRRGEQLTKANAKQAEALREALDNQILARSILNTVNAGVAFYDSNGQLRLANELASQMTESVGFSIDTPPYAGEQVRAADRVTPIPFDQQIIPRALRGEEMAEHMEWLGPPDQQAAIIASTRRVLREDGELLGTVIVAYDVTDLATAIDVREQFLKTVSHELRTPMTSIMGFLDLIDDAVDPGEKKIHEYLAVVSRKSQDLMERIGELLAAADREDPLQIVSTDVDRVIELAVEAVRERAAARGITVERIGHRDIHARVDGRRIRQVIRELLVNAIKFGREHSAITVAQELRGDRVRISVTNRGAGLGRGEQGLIFDRFYRTDDARRRAIQGFGIGLTFVKNAVAAHEGRVFIDSDVDNGSEGLTSFTIDLPV</sequence>
<evidence type="ECO:0000256" key="5">
    <source>
        <dbReference type="ARBA" id="ARBA00022679"/>
    </source>
</evidence>
<comment type="subcellular location">
    <subcellularLocation>
        <location evidence="2">Cell membrane</location>
    </subcellularLocation>
</comment>
<dbReference type="SUPFAM" id="SSF55874">
    <property type="entry name" value="ATPase domain of HSP90 chaperone/DNA topoisomerase II/histidine kinase"/>
    <property type="match status" value="1"/>
</dbReference>
<evidence type="ECO:0000256" key="3">
    <source>
        <dbReference type="ARBA" id="ARBA00012438"/>
    </source>
</evidence>
<keyword evidence="4" id="KW-0597">Phosphoprotein</keyword>
<evidence type="ECO:0000256" key="9">
    <source>
        <dbReference type="SAM" id="Phobius"/>
    </source>
</evidence>
<dbReference type="AlphaFoldDB" id="A0A7W3JQ06"/>
<dbReference type="EMBL" id="JACGWY010000003">
    <property type="protein sequence ID" value="MBA8816841.1"/>
    <property type="molecule type" value="Genomic_DNA"/>
</dbReference>
<dbReference type="Gene3D" id="3.30.450.20">
    <property type="entry name" value="PAS domain"/>
    <property type="match status" value="1"/>
</dbReference>
<dbReference type="Pfam" id="PF00512">
    <property type="entry name" value="HisKA"/>
    <property type="match status" value="1"/>
</dbReference>
<keyword evidence="9" id="KW-0812">Transmembrane</keyword>
<feature type="transmembrane region" description="Helical" evidence="9">
    <location>
        <begin position="21"/>
        <end position="39"/>
    </location>
</feature>
<evidence type="ECO:0000259" key="10">
    <source>
        <dbReference type="PROSITE" id="PS50109"/>
    </source>
</evidence>
<dbReference type="SUPFAM" id="SSF47384">
    <property type="entry name" value="Homodimeric domain of signal transducing histidine kinase"/>
    <property type="match status" value="1"/>
</dbReference>
<dbReference type="PANTHER" id="PTHR42878">
    <property type="entry name" value="TWO-COMPONENT HISTIDINE KINASE"/>
    <property type="match status" value="1"/>
</dbReference>
<feature type="transmembrane region" description="Helical" evidence="9">
    <location>
        <begin position="95"/>
        <end position="113"/>
    </location>
</feature>
<keyword evidence="9" id="KW-0472">Membrane</keyword>
<feature type="transmembrane region" description="Helical" evidence="9">
    <location>
        <begin position="118"/>
        <end position="136"/>
    </location>
</feature>
<evidence type="ECO:0000256" key="4">
    <source>
        <dbReference type="ARBA" id="ARBA00022553"/>
    </source>
</evidence>
<feature type="transmembrane region" description="Helical" evidence="9">
    <location>
        <begin position="148"/>
        <end position="165"/>
    </location>
</feature>
<protein>
    <recommendedName>
        <fullName evidence="8">Sensor-like histidine kinase SenX3</fullName>
        <ecNumber evidence="3">2.7.13.3</ecNumber>
    </recommendedName>
</protein>
<dbReference type="GO" id="GO:0000156">
    <property type="term" value="F:phosphorelay response regulator activity"/>
    <property type="evidence" value="ECO:0007669"/>
    <property type="project" value="TreeGrafter"/>
</dbReference>
<comment type="catalytic activity">
    <reaction evidence="1">
        <text>ATP + protein L-histidine = ADP + protein N-phospho-L-histidine.</text>
        <dbReference type="EC" id="2.7.13.3"/>
    </reaction>
</comment>
<dbReference type="InterPro" id="IPR003661">
    <property type="entry name" value="HisK_dim/P_dom"/>
</dbReference>
<keyword evidence="12" id="KW-1185">Reference proteome</keyword>
<dbReference type="SMART" id="SM00387">
    <property type="entry name" value="HATPase_c"/>
    <property type="match status" value="1"/>
</dbReference>
<feature type="domain" description="Histidine kinase" evidence="10">
    <location>
        <begin position="329"/>
        <end position="545"/>
    </location>
</feature>